<dbReference type="AlphaFoldDB" id="A0A6S7BGQ9"/>
<dbReference type="SUPFAM" id="SSF55874">
    <property type="entry name" value="ATPase domain of HSP90 chaperone/DNA topoisomerase II/histidine kinase"/>
    <property type="match status" value="1"/>
</dbReference>
<proteinExistence type="predicted"/>
<dbReference type="PROSITE" id="PS50109">
    <property type="entry name" value="HIS_KIN"/>
    <property type="match status" value="1"/>
</dbReference>
<dbReference type="GO" id="GO:0005524">
    <property type="term" value="F:ATP binding"/>
    <property type="evidence" value="ECO:0007669"/>
    <property type="project" value="UniProtKB-KW"/>
</dbReference>
<dbReference type="GO" id="GO:0000155">
    <property type="term" value="F:phosphorelay sensor kinase activity"/>
    <property type="evidence" value="ECO:0007669"/>
    <property type="project" value="InterPro"/>
</dbReference>
<dbReference type="NCBIfam" id="TIGR00229">
    <property type="entry name" value="sensory_box"/>
    <property type="match status" value="1"/>
</dbReference>
<evidence type="ECO:0000256" key="4">
    <source>
        <dbReference type="ARBA" id="ARBA00022553"/>
    </source>
</evidence>
<dbReference type="EC" id="2.7.13.3" evidence="3"/>
<evidence type="ECO:0000256" key="13">
    <source>
        <dbReference type="SAM" id="Phobius"/>
    </source>
</evidence>
<evidence type="ECO:0000256" key="7">
    <source>
        <dbReference type="ARBA" id="ARBA00022741"/>
    </source>
</evidence>
<dbReference type="InterPro" id="IPR003594">
    <property type="entry name" value="HATPase_dom"/>
</dbReference>
<evidence type="ECO:0000259" key="16">
    <source>
        <dbReference type="PROSITE" id="PS50113"/>
    </source>
</evidence>
<evidence type="ECO:0000256" key="11">
    <source>
        <dbReference type="ARBA" id="ARBA00023012"/>
    </source>
</evidence>
<evidence type="ECO:0000256" key="5">
    <source>
        <dbReference type="ARBA" id="ARBA00022679"/>
    </source>
</evidence>
<evidence type="ECO:0000259" key="14">
    <source>
        <dbReference type="PROSITE" id="PS50109"/>
    </source>
</evidence>
<feature type="transmembrane region" description="Helical" evidence="13">
    <location>
        <begin position="108"/>
        <end position="130"/>
    </location>
</feature>
<evidence type="ECO:0000256" key="3">
    <source>
        <dbReference type="ARBA" id="ARBA00012438"/>
    </source>
</evidence>
<evidence type="ECO:0000256" key="8">
    <source>
        <dbReference type="ARBA" id="ARBA00022777"/>
    </source>
</evidence>
<dbReference type="InterPro" id="IPR038318">
    <property type="entry name" value="KdpD_sf"/>
</dbReference>
<dbReference type="Pfam" id="PF08448">
    <property type="entry name" value="PAS_4"/>
    <property type="match status" value="1"/>
</dbReference>
<evidence type="ECO:0000256" key="1">
    <source>
        <dbReference type="ARBA" id="ARBA00000085"/>
    </source>
</evidence>
<comment type="catalytic activity">
    <reaction evidence="1">
        <text>ATP + protein L-histidine = ADP + protein N-phospho-L-histidine.</text>
        <dbReference type="EC" id="2.7.13.3"/>
    </reaction>
</comment>
<dbReference type="Pfam" id="PF13493">
    <property type="entry name" value="DUF4118"/>
    <property type="match status" value="1"/>
</dbReference>
<gene>
    <name evidence="17" type="primary">sasA_4</name>
    <name evidence="17" type="ORF">LMG28138_02412</name>
</gene>
<evidence type="ECO:0000256" key="9">
    <source>
        <dbReference type="ARBA" id="ARBA00022840"/>
    </source>
</evidence>
<dbReference type="Gene3D" id="3.30.450.20">
    <property type="entry name" value="PAS domain"/>
    <property type="match status" value="1"/>
</dbReference>
<dbReference type="InterPro" id="IPR000700">
    <property type="entry name" value="PAS-assoc_C"/>
</dbReference>
<organism evidence="17 18">
    <name type="scientific">Pararobbsia alpina</name>
    <dbReference type="NCBI Taxonomy" id="621374"/>
    <lineage>
        <taxon>Bacteria</taxon>
        <taxon>Pseudomonadati</taxon>
        <taxon>Pseudomonadota</taxon>
        <taxon>Betaproteobacteria</taxon>
        <taxon>Burkholderiales</taxon>
        <taxon>Burkholderiaceae</taxon>
        <taxon>Pararobbsia</taxon>
    </lineage>
</organism>
<feature type="domain" description="PAC" evidence="16">
    <location>
        <begin position="208"/>
        <end position="262"/>
    </location>
</feature>
<dbReference type="Pfam" id="PF02518">
    <property type="entry name" value="HATPase_c"/>
    <property type="match status" value="1"/>
</dbReference>
<feature type="transmembrane region" description="Helical" evidence="13">
    <location>
        <begin position="34"/>
        <end position="51"/>
    </location>
</feature>
<keyword evidence="12 13" id="KW-0472">Membrane</keyword>
<keyword evidence="8 17" id="KW-0418">Kinase</keyword>
<dbReference type="Gene3D" id="1.20.120.620">
    <property type="entry name" value="Backbone structure of the membrane domain of e. Coli histidine kinase receptor kdpd"/>
    <property type="match status" value="1"/>
</dbReference>
<dbReference type="Gene3D" id="1.10.287.130">
    <property type="match status" value="1"/>
</dbReference>
<dbReference type="InterPro" id="IPR003661">
    <property type="entry name" value="HisK_dim/P_dom"/>
</dbReference>
<dbReference type="PROSITE" id="PS50113">
    <property type="entry name" value="PAC"/>
    <property type="match status" value="1"/>
</dbReference>
<evidence type="ECO:0000256" key="2">
    <source>
        <dbReference type="ARBA" id="ARBA00004141"/>
    </source>
</evidence>
<evidence type="ECO:0000313" key="18">
    <source>
        <dbReference type="Proteomes" id="UP000494115"/>
    </source>
</evidence>
<evidence type="ECO:0000256" key="12">
    <source>
        <dbReference type="ARBA" id="ARBA00023136"/>
    </source>
</evidence>
<dbReference type="InterPro" id="IPR025201">
    <property type="entry name" value="KdpD_TM"/>
</dbReference>
<dbReference type="PANTHER" id="PTHR43065">
    <property type="entry name" value="SENSOR HISTIDINE KINASE"/>
    <property type="match status" value="1"/>
</dbReference>
<keyword evidence="10 13" id="KW-1133">Transmembrane helix</keyword>
<reference evidence="17 18" key="1">
    <citation type="submission" date="2020-04" db="EMBL/GenBank/DDBJ databases">
        <authorList>
            <person name="De Canck E."/>
        </authorList>
    </citation>
    <scope>NUCLEOTIDE SEQUENCE [LARGE SCALE GENOMIC DNA]</scope>
    <source>
        <strain evidence="17 18">LMG 28138</strain>
    </source>
</reference>
<dbReference type="SMART" id="SM00091">
    <property type="entry name" value="PAS"/>
    <property type="match status" value="1"/>
</dbReference>
<feature type="transmembrane region" description="Helical" evidence="13">
    <location>
        <begin position="83"/>
        <end position="102"/>
    </location>
</feature>
<dbReference type="InterPro" id="IPR000014">
    <property type="entry name" value="PAS"/>
</dbReference>
<evidence type="ECO:0000256" key="10">
    <source>
        <dbReference type="ARBA" id="ARBA00022989"/>
    </source>
</evidence>
<comment type="subcellular location">
    <subcellularLocation>
        <location evidence="2">Membrane</location>
        <topology evidence="2">Multi-pass membrane protein</topology>
    </subcellularLocation>
</comment>
<dbReference type="EMBL" id="CADIKM010000009">
    <property type="protein sequence ID" value="CAB3787392.1"/>
    <property type="molecule type" value="Genomic_DNA"/>
</dbReference>
<keyword evidence="9" id="KW-0067">ATP-binding</keyword>
<dbReference type="Gene3D" id="3.30.565.10">
    <property type="entry name" value="Histidine kinase-like ATPase, C-terminal domain"/>
    <property type="match status" value="1"/>
</dbReference>
<keyword evidence="6 13" id="KW-0812">Transmembrane</keyword>
<keyword evidence="11" id="KW-0902">Two-component regulatory system</keyword>
<dbReference type="InterPro" id="IPR036890">
    <property type="entry name" value="HATPase_C_sf"/>
</dbReference>
<dbReference type="PRINTS" id="PR00344">
    <property type="entry name" value="BCTRLSENSOR"/>
</dbReference>
<dbReference type="SMART" id="SM00387">
    <property type="entry name" value="HATPase_c"/>
    <property type="match status" value="1"/>
</dbReference>
<dbReference type="RefSeq" id="WP_175104996.1">
    <property type="nucleotide sequence ID" value="NZ_CADIKM010000009.1"/>
</dbReference>
<dbReference type="InterPro" id="IPR013656">
    <property type="entry name" value="PAS_4"/>
</dbReference>
<accession>A0A6S7BGQ9</accession>
<dbReference type="Proteomes" id="UP000494115">
    <property type="component" value="Unassembled WGS sequence"/>
</dbReference>
<keyword evidence="18" id="KW-1185">Reference proteome</keyword>
<protein>
    <recommendedName>
        <fullName evidence="3">histidine kinase</fullName>
        <ecNumber evidence="3">2.7.13.3</ecNumber>
    </recommendedName>
</protein>
<name>A0A6S7BGQ9_9BURK</name>
<feature type="domain" description="PAS" evidence="15">
    <location>
        <begin position="138"/>
        <end position="183"/>
    </location>
</feature>
<dbReference type="InterPro" id="IPR035965">
    <property type="entry name" value="PAS-like_dom_sf"/>
</dbReference>
<dbReference type="CDD" id="cd00130">
    <property type="entry name" value="PAS"/>
    <property type="match status" value="1"/>
</dbReference>
<evidence type="ECO:0000259" key="15">
    <source>
        <dbReference type="PROSITE" id="PS50112"/>
    </source>
</evidence>
<sequence length="493" mass="54626">MTLDTGMNDRSSYRAYQMLHSDTKADRIVRSRSIAKILSGGGIGLALATWLCFGFDVGLTVAAFVYLIEILLLSLLDCLVCSAIFSVIAVGCLEFFFAPPIFSFRVDSVQNVAALLAFLTTSLVVTSLVHRARRLSEVHRKQAQLLDLTHDCVMVRDMEDVITYWNNGAEALYGWKKEEVLGKVAHSVLRTRFPVTLGDIKESLSATGRWEGELINARRDGLEAAVATRWALLRNDQGRPIATLETSTDITERKRKEEALQQVTRLTTVGELGASLAHELAQPLCAISADTTASLRWLDRDTPNLEEALPGLRRVVCESKRLTELFLRVRMLAKRTPPQMTRLEINEVVNDVLPLVQREVLNHSVTLRTKLATGLPVVLGDRIQLAQVMTNLIMNGIQAMDSVEDRARELLIELRRSDEGSVIVAVQDSGKGIDAENASKLFEAFFTTKPQGMGVGLSICRSIVRAHGGELRVMNNAGYGARFEFSLPFERDA</sequence>
<dbReference type="GO" id="GO:0016020">
    <property type="term" value="C:membrane"/>
    <property type="evidence" value="ECO:0007669"/>
    <property type="project" value="UniProtKB-SubCell"/>
</dbReference>
<keyword evidence="7" id="KW-0547">Nucleotide-binding</keyword>
<dbReference type="PANTHER" id="PTHR43065:SF10">
    <property type="entry name" value="PEROXIDE STRESS-ACTIVATED HISTIDINE KINASE MAK3"/>
    <property type="match status" value="1"/>
</dbReference>
<keyword evidence="4" id="KW-0597">Phosphoprotein</keyword>
<keyword evidence="5 17" id="KW-0808">Transferase</keyword>
<dbReference type="PROSITE" id="PS50112">
    <property type="entry name" value="PAS"/>
    <property type="match status" value="1"/>
</dbReference>
<dbReference type="InterPro" id="IPR005467">
    <property type="entry name" value="His_kinase_dom"/>
</dbReference>
<evidence type="ECO:0000313" key="17">
    <source>
        <dbReference type="EMBL" id="CAB3787392.1"/>
    </source>
</evidence>
<dbReference type="InterPro" id="IPR004358">
    <property type="entry name" value="Sig_transdc_His_kin-like_C"/>
</dbReference>
<dbReference type="CDD" id="cd00082">
    <property type="entry name" value="HisKA"/>
    <property type="match status" value="1"/>
</dbReference>
<feature type="domain" description="Histidine kinase" evidence="14">
    <location>
        <begin position="275"/>
        <end position="491"/>
    </location>
</feature>
<dbReference type="SUPFAM" id="SSF55785">
    <property type="entry name" value="PYP-like sensor domain (PAS domain)"/>
    <property type="match status" value="1"/>
</dbReference>
<evidence type="ECO:0000256" key="6">
    <source>
        <dbReference type="ARBA" id="ARBA00022692"/>
    </source>
</evidence>